<comment type="similarity">
    <text evidence="4">Belongs to the RecO family.</text>
</comment>
<proteinExistence type="inferred from homology"/>
<reference evidence="6 7" key="1">
    <citation type="submission" date="2016-03" db="EMBL/GenBank/DDBJ databases">
        <title>Comparative genomics of human isolates of Fusobacterium necrophorum.</title>
        <authorList>
            <person name="Jensen A."/>
            <person name="Bank S."/>
            <person name="Andersen P.S."/>
            <person name="Kristensen L.H."/>
            <person name="Prag J."/>
        </authorList>
    </citation>
    <scope>NUCLEOTIDE SEQUENCE [LARGE SCALE GENOMIC DNA]</scope>
    <source>
        <strain evidence="6 7">LS_1264</strain>
    </source>
</reference>
<evidence type="ECO:0000256" key="4">
    <source>
        <dbReference type="HAMAP-Rule" id="MF_00201"/>
    </source>
</evidence>
<dbReference type="GO" id="GO:0006310">
    <property type="term" value="P:DNA recombination"/>
    <property type="evidence" value="ECO:0007669"/>
    <property type="project" value="UniProtKB-UniRule"/>
</dbReference>
<dbReference type="GO" id="GO:0043590">
    <property type="term" value="C:bacterial nucleoid"/>
    <property type="evidence" value="ECO:0007669"/>
    <property type="project" value="TreeGrafter"/>
</dbReference>
<evidence type="ECO:0000256" key="1">
    <source>
        <dbReference type="ARBA" id="ARBA00022763"/>
    </source>
</evidence>
<comment type="function">
    <text evidence="4">Involved in DNA repair and RecF pathway recombination.</text>
</comment>
<evidence type="ECO:0000256" key="3">
    <source>
        <dbReference type="ARBA" id="ARBA00023204"/>
    </source>
</evidence>
<evidence type="ECO:0000313" key="7">
    <source>
        <dbReference type="Proteomes" id="UP000075816"/>
    </source>
</evidence>
<evidence type="ECO:0000259" key="5">
    <source>
        <dbReference type="Pfam" id="PF11967"/>
    </source>
</evidence>
<keyword evidence="3 4" id="KW-0234">DNA repair</keyword>
<accession>A0A161PQ59</accession>
<dbReference type="InterPro" id="IPR022572">
    <property type="entry name" value="DNA_rep/recomb_RecO_N"/>
</dbReference>
<keyword evidence="1 4" id="KW-0227">DNA damage</keyword>
<dbReference type="PANTHER" id="PTHR33991">
    <property type="entry name" value="DNA REPAIR PROTEIN RECO"/>
    <property type="match status" value="1"/>
</dbReference>
<dbReference type="InterPro" id="IPR037278">
    <property type="entry name" value="ARFGAP/RecO"/>
</dbReference>
<dbReference type="EMBL" id="LVEA01000075">
    <property type="protein sequence ID" value="KYL01890.1"/>
    <property type="molecule type" value="Genomic_DNA"/>
</dbReference>
<dbReference type="NCBIfam" id="TIGR00613">
    <property type="entry name" value="reco"/>
    <property type="match status" value="1"/>
</dbReference>
<protein>
    <recommendedName>
        <fullName evidence="4">DNA repair protein RecO</fullName>
    </recommendedName>
    <alternativeName>
        <fullName evidence="4">Recombination protein O</fullName>
    </alternativeName>
</protein>
<dbReference type="SUPFAM" id="SSF50249">
    <property type="entry name" value="Nucleic acid-binding proteins"/>
    <property type="match status" value="1"/>
</dbReference>
<name>A0A161PQ59_9FUSO</name>
<dbReference type="Pfam" id="PF02565">
    <property type="entry name" value="RecO_C"/>
    <property type="match status" value="1"/>
</dbReference>
<sequence length="219" mass="26297">MTKFISNKAFVLGNYSFGEADRNLILLTEDFGKIQLTVKGILKSKRRDKVATEPISYVEFLLYKKGEQFIVNDFSLLESFENIRQDLDSLGVAFYLLAVLNKFVFEGYRVPKIFRLLKNSLYYLNQERDRRKQLLLLNYFLFFLMQEEGIFRMDEILEHLSFEEKEISRLLYQKKIESILKEEEYTEEKLFFLIKKMERYIREKLDIDISIEQYMMGGL</sequence>
<dbReference type="GO" id="GO:0006302">
    <property type="term" value="P:double-strand break repair"/>
    <property type="evidence" value="ECO:0007669"/>
    <property type="project" value="TreeGrafter"/>
</dbReference>
<feature type="domain" description="DNA replication/recombination mediator RecO N-terminal" evidence="5">
    <location>
        <begin position="5"/>
        <end position="77"/>
    </location>
</feature>
<dbReference type="Proteomes" id="UP000075816">
    <property type="component" value="Unassembled WGS sequence"/>
</dbReference>
<dbReference type="eggNOG" id="COG1381">
    <property type="taxonomic scope" value="Bacteria"/>
</dbReference>
<dbReference type="Gene3D" id="2.40.50.140">
    <property type="entry name" value="Nucleic acid-binding proteins"/>
    <property type="match status" value="1"/>
</dbReference>
<dbReference type="InterPro" id="IPR012340">
    <property type="entry name" value="NA-bd_OB-fold"/>
</dbReference>
<dbReference type="KEGG" id="fnf:BSQ88_08360"/>
<evidence type="ECO:0000256" key="2">
    <source>
        <dbReference type="ARBA" id="ARBA00023172"/>
    </source>
</evidence>
<evidence type="ECO:0000313" key="6">
    <source>
        <dbReference type="EMBL" id="KYL01890.1"/>
    </source>
</evidence>
<organism evidence="6 7">
    <name type="scientific">Fusobacterium necrophorum subsp. funduliforme</name>
    <dbReference type="NCBI Taxonomy" id="143387"/>
    <lineage>
        <taxon>Bacteria</taxon>
        <taxon>Fusobacteriati</taxon>
        <taxon>Fusobacteriota</taxon>
        <taxon>Fusobacteriia</taxon>
        <taxon>Fusobacteriales</taxon>
        <taxon>Fusobacteriaceae</taxon>
        <taxon>Fusobacterium</taxon>
    </lineage>
</organism>
<dbReference type="InterPro" id="IPR003717">
    <property type="entry name" value="RecO"/>
</dbReference>
<dbReference type="PANTHER" id="PTHR33991:SF1">
    <property type="entry name" value="DNA REPAIR PROTEIN RECO"/>
    <property type="match status" value="1"/>
</dbReference>
<gene>
    <name evidence="4" type="primary">recO</name>
    <name evidence="6" type="ORF">A2J07_07505</name>
</gene>
<dbReference type="HAMAP" id="MF_00201">
    <property type="entry name" value="RecO"/>
    <property type="match status" value="1"/>
</dbReference>
<keyword evidence="2 4" id="KW-0233">DNA recombination</keyword>
<dbReference type="AlphaFoldDB" id="A0A161PQ59"/>
<dbReference type="Pfam" id="PF11967">
    <property type="entry name" value="RecO_N"/>
    <property type="match status" value="1"/>
</dbReference>
<dbReference type="SUPFAM" id="SSF57863">
    <property type="entry name" value="ArfGap/RecO-like zinc finger"/>
    <property type="match status" value="1"/>
</dbReference>
<dbReference type="RefSeq" id="WP_005958222.1">
    <property type="nucleotide sequence ID" value="NZ_CAXOUE010000018.1"/>
</dbReference>
<comment type="caution">
    <text evidence="6">The sequence shown here is derived from an EMBL/GenBank/DDBJ whole genome shotgun (WGS) entry which is preliminary data.</text>
</comment>